<gene>
    <name evidence="1" type="ORF">RFI_40037</name>
</gene>
<sequence>MELVMKHKNDKDNKEYLGAMDICKWILKQRTIYPRKRIEYVIDYVKDKLIDQNGVIKIVDEKSYETLLEEGATFLLG</sequence>
<keyword evidence="2" id="KW-1185">Reference proteome</keyword>
<proteinExistence type="predicted"/>
<name>X6L746_RETFI</name>
<organism evidence="1 2">
    <name type="scientific">Reticulomyxa filosa</name>
    <dbReference type="NCBI Taxonomy" id="46433"/>
    <lineage>
        <taxon>Eukaryota</taxon>
        <taxon>Sar</taxon>
        <taxon>Rhizaria</taxon>
        <taxon>Retaria</taxon>
        <taxon>Foraminifera</taxon>
        <taxon>Monothalamids</taxon>
        <taxon>Reticulomyxidae</taxon>
        <taxon>Reticulomyxa</taxon>
    </lineage>
</organism>
<dbReference type="Proteomes" id="UP000023152">
    <property type="component" value="Unassembled WGS sequence"/>
</dbReference>
<evidence type="ECO:0000313" key="2">
    <source>
        <dbReference type="Proteomes" id="UP000023152"/>
    </source>
</evidence>
<reference evidence="1 2" key="1">
    <citation type="journal article" date="2013" name="Curr. Biol.">
        <title>The Genome of the Foraminiferan Reticulomyxa filosa.</title>
        <authorList>
            <person name="Glockner G."/>
            <person name="Hulsmann N."/>
            <person name="Schleicher M."/>
            <person name="Noegel A.A."/>
            <person name="Eichinger L."/>
            <person name="Gallinger C."/>
            <person name="Pawlowski J."/>
            <person name="Sierra R."/>
            <person name="Euteneuer U."/>
            <person name="Pillet L."/>
            <person name="Moustafa A."/>
            <person name="Platzer M."/>
            <person name="Groth M."/>
            <person name="Szafranski K."/>
            <person name="Schliwa M."/>
        </authorList>
    </citation>
    <scope>NUCLEOTIDE SEQUENCE [LARGE SCALE GENOMIC DNA]</scope>
</reference>
<dbReference type="EMBL" id="ASPP01049547">
    <property type="protein sequence ID" value="ETN97492.1"/>
    <property type="molecule type" value="Genomic_DNA"/>
</dbReference>
<comment type="caution">
    <text evidence="1">The sequence shown here is derived from an EMBL/GenBank/DDBJ whole genome shotgun (WGS) entry which is preliminary data.</text>
</comment>
<protein>
    <submittedName>
        <fullName evidence="1">Uncharacterized protein</fullName>
    </submittedName>
</protein>
<evidence type="ECO:0000313" key="1">
    <source>
        <dbReference type="EMBL" id="ETN97492.1"/>
    </source>
</evidence>
<accession>X6L746</accession>
<feature type="non-terminal residue" evidence="1">
    <location>
        <position position="77"/>
    </location>
</feature>
<dbReference type="AlphaFoldDB" id="X6L746"/>
<dbReference type="OrthoDB" id="366390at2759"/>